<protein>
    <submittedName>
        <fullName evidence="3">Alpha/beta hydrolase fold domain-containing protein</fullName>
    </submittedName>
</protein>
<reference evidence="3 4" key="1">
    <citation type="submission" date="2019-12" db="EMBL/GenBank/DDBJ databases">
        <title>Nocardia macrotermitis sp. nov. and Nocardia aurantia sp. nov., isolated from the gut of the fungus growing-termite Macrotermes natalensis.</title>
        <authorList>
            <person name="Christine B."/>
            <person name="Rene B."/>
        </authorList>
    </citation>
    <scope>NUCLEOTIDE SEQUENCE [LARGE SCALE GENOMIC DNA]</scope>
    <source>
        <strain evidence="3 4">DSM 102126</strain>
    </source>
</reference>
<keyword evidence="1 3" id="KW-0378">Hydrolase</keyword>
<evidence type="ECO:0000313" key="4">
    <source>
        <dbReference type="Proteomes" id="UP000431901"/>
    </source>
</evidence>
<dbReference type="GO" id="GO:0016787">
    <property type="term" value="F:hydrolase activity"/>
    <property type="evidence" value="ECO:0007669"/>
    <property type="project" value="UniProtKB-KW"/>
</dbReference>
<dbReference type="InterPro" id="IPR029058">
    <property type="entry name" value="AB_hydrolase_fold"/>
</dbReference>
<comment type="caution">
    <text evidence="3">The sequence shown here is derived from an EMBL/GenBank/DDBJ whole genome shotgun (WGS) entry which is preliminary data.</text>
</comment>
<evidence type="ECO:0000256" key="1">
    <source>
        <dbReference type="ARBA" id="ARBA00022801"/>
    </source>
</evidence>
<dbReference type="InterPro" id="IPR049492">
    <property type="entry name" value="BD-FAE-like_dom"/>
</dbReference>
<dbReference type="PANTHER" id="PTHR48081:SF13">
    <property type="entry name" value="ALPHA_BETA HYDROLASE"/>
    <property type="match status" value="1"/>
</dbReference>
<dbReference type="Pfam" id="PF20434">
    <property type="entry name" value="BD-FAE"/>
    <property type="match status" value="1"/>
</dbReference>
<sequence length="281" mass="29752">MYPYPDFEFPEPERAPGRTRHRDAIVARLRGFRPLLLDIDVPDAEGPVPVVVWLHGGAWTWGTNKHTAGPFSTALIRDRTVAAGLAFASVQYRLSGEASWPAQLHDVKSAVRWLKHHAAALGVDPGRVGVWGESAGGHLAALLATTGDRAELEGEQGVTGPSSRVHAGVVWYGPSDLTTMTDGPAAALLGDRPDLAREAGALHHVDARSAPLLLVHGAADTVVPVEHSERLAAACAAHGVPAELVVVPGAGHAFAGTDPEPFIDRGVAFLRRVLRRGEETP</sequence>
<evidence type="ECO:0000259" key="2">
    <source>
        <dbReference type="Pfam" id="PF20434"/>
    </source>
</evidence>
<dbReference type="InterPro" id="IPR050300">
    <property type="entry name" value="GDXG_lipolytic_enzyme"/>
</dbReference>
<dbReference type="OrthoDB" id="9803828at2"/>
<dbReference type="Proteomes" id="UP000431901">
    <property type="component" value="Unassembled WGS sequence"/>
</dbReference>
<name>A0A6I4WHJ0_9ACTN</name>
<dbReference type="AlphaFoldDB" id="A0A6I4WHJ0"/>
<dbReference type="Gene3D" id="3.40.50.1820">
    <property type="entry name" value="alpha/beta hydrolase"/>
    <property type="match status" value="1"/>
</dbReference>
<dbReference type="SUPFAM" id="SSF53474">
    <property type="entry name" value="alpha/beta-Hydrolases"/>
    <property type="match status" value="1"/>
</dbReference>
<dbReference type="EMBL" id="WUTW01000013">
    <property type="protein sequence ID" value="MXQ68330.1"/>
    <property type="molecule type" value="Genomic_DNA"/>
</dbReference>
<organism evidence="3 4">
    <name type="scientific">Actinomadura rayongensis</name>
    <dbReference type="NCBI Taxonomy" id="1429076"/>
    <lineage>
        <taxon>Bacteria</taxon>
        <taxon>Bacillati</taxon>
        <taxon>Actinomycetota</taxon>
        <taxon>Actinomycetes</taxon>
        <taxon>Streptosporangiales</taxon>
        <taxon>Thermomonosporaceae</taxon>
        <taxon>Actinomadura</taxon>
    </lineage>
</organism>
<gene>
    <name evidence="3" type="ORF">GQ466_30365</name>
</gene>
<dbReference type="PANTHER" id="PTHR48081">
    <property type="entry name" value="AB HYDROLASE SUPERFAMILY PROTEIN C4A8.06C"/>
    <property type="match status" value="1"/>
</dbReference>
<feature type="domain" description="BD-FAE-like" evidence="2">
    <location>
        <begin position="37"/>
        <end position="233"/>
    </location>
</feature>
<keyword evidence="4" id="KW-1185">Reference proteome</keyword>
<accession>A0A6I4WHJ0</accession>
<evidence type="ECO:0000313" key="3">
    <source>
        <dbReference type="EMBL" id="MXQ68330.1"/>
    </source>
</evidence>
<proteinExistence type="predicted"/>